<dbReference type="NCBIfam" id="TIGR03090">
    <property type="entry name" value="SASP_tlp"/>
    <property type="match status" value="1"/>
</dbReference>
<accession>A0ABV8K511</accession>
<keyword evidence="1" id="KW-0175">Coiled coil</keyword>
<evidence type="ECO:0000313" key="3">
    <source>
        <dbReference type="Proteomes" id="UP001595715"/>
    </source>
</evidence>
<dbReference type="Proteomes" id="UP001595715">
    <property type="component" value="Unassembled WGS sequence"/>
</dbReference>
<keyword evidence="3" id="KW-1185">Reference proteome</keyword>
<dbReference type="InterPro" id="IPR017524">
    <property type="entry name" value="SASP_thioredoxin-like"/>
</dbReference>
<proteinExistence type="inferred from homology"/>
<name>A0ABV8K511_9BACL</name>
<comment type="caution">
    <text evidence="2">The sequence shown here is derived from an EMBL/GenBank/DDBJ whole genome shotgun (WGS) entry which is preliminary data.</text>
</comment>
<gene>
    <name evidence="2" type="primary">tlp</name>
    <name evidence="2" type="ORF">ACFOZ8_15795</name>
</gene>
<dbReference type="RefSeq" id="WP_377719733.1">
    <property type="nucleotide sequence ID" value="NZ_JBHSAM010000028.1"/>
</dbReference>
<dbReference type="HAMAP" id="MF_01506">
    <property type="entry name" value="Tlp"/>
    <property type="match status" value="1"/>
</dbReference>
<evidence type="ECO:0000313" key="2">
    <source>
        <dbReference type="EMBL" id="MFC4101104.1"/>
    </source>
</evidence>
<reference evidence="3" key="1">
    <citation type="journal article" date="2019" name="Int. J. Syst. Evol. Microbiol.">
        <title>The Global Catalogue of Microorganisms (GCM) 10K type strain sequencing project: providing services to taxonomists for standard genome sequencing and annotation.</title>
        <authorList>
            <consortium name="The Broad Institute Genomics Platform"/>
            <consortium name="The Broad Institute Genome Sequencing Center for Infectious Disease"/>
            <person name="Wu L."/>
            <person name="Ma J."/>
        </authorList>
    </citation>
    <scope>NUCLEOTIDE SEQUENCE [LARGE SCALE GENOMIC DNA]</scope>
    <source>
        <strain evidence="3">IBRC-M 10987</strain>
    </source>
</reference>
<evidence type="ECO:0000256" key="1">
    <source>
        <dbReference type="SAM" id="Coils"/>
    </source>
</evidence>
<feature type="coiled-coil region" evidence="1">
    <location>
        <begin position="11"/>
        <end position="38"/>
    </location>
</feature>
<organism evidence="2 3">
    <name type="scientific">Paenibacillus xanthanilyticus</name>
    <dbReference type="NCBI Taxonomy" id="1783531"/>
    <lineage>
        <taxon>Bacteria</taxon>
        <taxon>Bacillati</taxon>
        <taxon>Bacillota</taxon>
        <taxon>Bacilli</taxon>
        <taxon>Bacillales</taxon>
        <taxon>Paenibacillaceae</taxon>
        <taxon>Paenibacillus</taxon>
    </lineage>
</organism>
<dbReference type="EMBL" id="JBHSAM010000028">
    <property type="protein sequence ID" value="MFC4101104.1"/>
    <property type="molecule type" value="Genomic_DNA"/>
</dbReference>
<protein>
    <submittedName>
        <fullName evidence="2">Small acid-soluble spore protein Tlp</fullName>
    </submittedName>
</protein>
<dbReference type="Pfam" id="PF19824">
    <property type="entry name" value="Tlp"/>
    <property type="match status" value="1"/>
</dbReference>
<sequence>MAKPDNRADNVAHLQQHVQNTEQNLHEAQQYLDEHADEISATELNDIQVKNEHRKESLQKFRSEIQDEANQ</sequence>